<dbReference type="Pfam" id="PF06245">
    <property type="entry name" value="DUF1015"/>
    <property type="match status" value="1"/>
</dbReference>
<organism evidence="1">
    <name type="scientific">candidate division WOR-3 bacterium</name>
    <dbReference type="NCBI Taxonomy" id="2052148"/>
    <lineage>
        <taxon>Bacteria</taxon>
        <taxon>Bacteria division WOR-3</taxon>
    </lineage>
</organism>
<name>A0A7V0Z7J2_UNCW3</name>
<gene>
    <name evidence="1" type="ORF">ENP86_10865</name>
</gene>
<dbReference type="AlphaFoldDB" id="A0A7V0Z7J2"/>
<dbReference type="PANTHER" id="PTHR36454">
    <property type="entry name" value="LMO2823 PROTEIN"/>
    <property type="match status" value="1"/>
</dbReference>
<protein>
    <submittedName>
        <fullName evidence="1">DUF1015 domain-containing protein</fullName>
    </submittedName>
</protein>
<evidence type="ECO:0000313" key="1">
    <source>
        <dbReference type="EMBL" id="HDY60025.1"/>
    </source>
</evidence>
<dbReference type="PANTHER" id="PTHR36454:SF1">
    <property type="entry name" value="DUF1015 DOMAIN-CONTAINING PROTEIN"/>
    <property type="match status" value="1"/>
</dbReference>
<accession>A0A7V0Z7J2</accession>
<dbReference type="EMBL" id="DSKY01000022">
    <property type="protein sequence ID" value="HDY60025.1"/>
    <property type="molecule type" value="Genomic_DNA"/>
</dbReference>
<comment type="caution">
    <text evidence="1">The sequence shown here is derived from an EMBL/GenBank/DDBJ whole genome shotgun (WGS) entry which is preliminary data.</text>
</comment>
<sequence length="423" mass="49935">MPEIRPFKGIRYNTEKIKNFADVITQPYDQITDEMEREYKKKSPYSFVNLILTHYADGHDRNKEYENAKECAEKWFRDGIFIQDKEDSIYPYYQEFNLEGKNYIRKGFVCRLRLEELGKGNILPHEKTLSKPKEDRLNLTRITKKDFEPVFLLYTDPKNVVMDMIERKCKDKPIVDVKDDRGVQHKLWKISDRDIIAQVGSALKDALLVIADGHHRYETAFNYLNELGEVGTEHPANFKMVTLVNIQDPGLVILPTHRLVMNLKDFKGDDFIKKAEEYFAVKKVDRQNLKSTLEKEKMYAFGFYTKKDCYILKLKDLKIMERFLPDRSKEYQSLDVAILHTILIENILGIKPERIEDYIRYQRGIEETIKRVDSGEFQFAFLMNPTRPEQVRDVATKKERMPQKSTDFYPKLISGLVFYDIEG</sequence>
<dbReference type="PIRSF" id="PIRSF033563">
    <property type="entry name" value="UCP033563"/>
    <property type="match status" value="1"/>
</dbReference>
<proteinExistence type="predicted"/>
<dbReference type="InterPro" id="IPR008323">
    <property type="entry name" value="UCP033563"/>
</dbReference>
<reference evidence="1" key="1">
    <citation type="journal article" date="2020" name="mSystems">
        <title>Genome- and Community-Level Interaction Insights into Carbon Utilization and Element Cycling Functions of Hydrothermarchaeota in Hydrothermal Sediment.</title>
        <authorList>
            <person name="Zhou Z."/>
            <person name="Liu Y."/>
            <person name="Xu W."/>
            <person name="Pan J."/>
            <person name="Luo Z.H."/>
            <person name="Li M."/>
        </authorList>
    </citation>
    <scope>NUCLEOTIDE SEQUENCE [LARGE SCALE GENOMIC DNA]</scope>
    <source>
        <strain evidence="1">SpSt-258</strain>
    </source>
</reference>